<feature type="compositionally biased region" description="Acidic residues" evidence="1">
    <location>
        <begin position="32"/>
        <end position="55"/>
    </location>
</feature>
<evidence type="ECO:0000313" key="2">
    <source>
        <dbReference type="EMBL" id="KAF2684657.1"/>
    </source>
</evidence>
<protein>
    <submittedName>
        <fullName evidence="2">Uncharacterized protein</fullName>
    </submittedName>
</protein>
<dbReference type="Proteomes" id="UP000799291">
    <property type="component" value="Unassembled WGS sequence"/>
</dbReference>
<dbReference type="EMBL" id="MU005580">
    <property type="protein sequence ID" value="KAF2684657.1"/>
    <property type="molecule type" value="Genomic_DNA"/>
</dbReference>
<keyword evidence="3" id="KW-1185">Reference proteome</keyword>
<feature type="region of interest" description="Disordered" evidence="1">
    <location>
        <begin position="1"/>
        <end position="187"/>
    </location>
</feature>
<evidence type="ECO:0000313" key="3">
    <source>
        <dbReference type="Proteomes" id="UP000799291"/>
    </source>
</evidence>
<dbReference type="OrthoDB" id="10638001at2759"/>
<dbReference type="AlphaFoldDB" id="A0A6G1J2A7"/>
<feature type="compositionally biased region" description="Basic residues" evidence="1">
    <location>
        <begin position="82"/>
        <end position="92"/>
    </location>
</feature>
<feature type="compositionally biased region" description="Polar residues" evidence="1">
    <location>
        <begin position="1"/>
        <end position="16"/>
    </location>
</feature>
<feature type="compositionally biased region" description="Basic and acidic residues" evidence="1">
    <location>
        <begin position="120"/>
        <end position="134"/>
    </location>
</feature>
<feature type="region of interest" description="Disordered" evidence="1">
    <location>
        <begin position="228"/>
        <end position="248"/>
    </location>
</feature>
<proteinExistence type="predicted"/>
<organism evidence="2 3">
    <name type="scientific">Lentithecium fluviatile CBS 122367</name>
    <dbReference type="NCBI Taxonomy" id="1168545"/>
    <lineage>
        <taxon>Eukaryota</taxon>
        <taxon>Fungi</taxon>
        <taxon>Dikarya</taxon>
        <taxon>Ascomycota</taxon>
        <taxon>Pezizomycotina</taxon>
        <taxon>Dothideomycetes</taxon>
        <taxon>Pleosporomycetidae</taxon>
        <taxon>Pleosporales</taxon>
        <taxon>Massarineae</taxon>
        <taxon>Lentitheciaceae</taxon>
        <taxon>Lentithecium</taxon>
    </lineage>
</organism>
<sequence length="297" mass="32431">MPRNITINHSTGSENLIFTDEEDGVQISSGSQEDEYTESDEEDDEEWDYIDEIEPSDSASRPARVKHHGVPPPAPAPAHRPQATRRKSSRHPPVHDPPSRHRSRSRHTLDTGHRPRRRRPQSDHSDSLDGHDDWPGYAPRPGQPPHHPSAQWSHIPHQAAPSGYAPSMMSDPRYNPFQGGPPPAANQLVPFGSPDPYGYSQNPFAPGGPNPFAPPAAGGGPNGFFDGHGGHGGHGHRGGRNHRNSMPPVPSGEMMPYMANGGYYPPYGMPPYGMPGVPPMYPPYHGMPHTTPPPPHH</sequence>
<gene>
    <name evidence="2" type="ORF">K458DRAFT_430980</name>
</gene>
<feature type="non-terminal residue" evidence="2">
    <location>
        <position position="297"/>
    </location>
</feature>
<name>A0A6G1J2A7_9PLEO</name>
<evidence type="ECO:0000256" key="1">
    <source>
        <dbReference type="SAM" id="MobiDB-lite"/>
    </source>
</evidence>
<feature type="compositionally biased region" description="Basic residues" evidence="1">
    <location>
        <begin position="231"/>
        <end position="243"/>
    </location>
</feature>
<accession>A0A6G1J2A7</accession>
<reference evidence="2" key="1">
    <citation type="journal article" date="2020" name="Stud. Mycol.">
        <title>101 Dothideomycetes genomes: a test case for predicting lifestyles and emergence of pathogens.</title>
        <authorList>
            <person name="Haridas S."/>
            <person name="Albert R."/>
            <person name="Binder M."/>
            <person name="Bloem J."/>
            <person name="Labutti K."/>
            <person name="Salamov A."/>
            <person name="Andreopoulos B."/>
            <person name="Baker S."/>
            <person name="Barry K."/>
            <person name="Bills G."/>
            <person name="Bluhm B."/>
            <person name="Cannon C."/>
            <person name="Castanera R."/>
            <person name="Culley D."/>
            <person name="Daum C."/>
            <person name="Ezra D."/>
            <person name="Gonzalez J."/>
            <person name="Henrissat B."/>
            <person name="Kuo A."/>
            <person name="Liang C."/>
            <person name="Lipzen A."/>
            <person name="Lutzoni F."/>
            <person name="Magnuson J."/>
            <person name="Mondo S."/>
            <person name="Nolan M."/>
            <person name="Ohm R."/>
            <person name="Pangilinan J."/>
            <person name="Park H.-J."/>
            <person name="Ramirez L."/>
            <person name="Alfaro M."/>
            <person name="Sun H."/>
            <person name="Tritt A."/>
            <person name="Yoshinaga Y."/>
            <person name="Zwiers L.-H."/>
            <person name="Turgeon B."/>
            <person name="Goodwin S."/>
            <person name="Spatafora J."/>
            <person name="Crous P."/>
            <person name="Grigoriev I."/>
        </authorList>
    </citation>
    <scope>NUCLEOTIDE SEQUENCE</scope>
    <source>
        <strain evidence="2">CBS 122367</strain>
    </source>
</reference>